<dbReference type="EnsemblPlants" id="evm.model.06.1528">
    <property type="protein sequence ID" value="cds.evm.model.06.1528"/>
    <property type="gene ID" value="evm.TU.06.1528"/>
</dbReference>
<evidence type="ECO:0000313" key="1">
    <source>
        <dbReference type="EnsemblPlants" id="cds.evm.model.06.1528"/>
    </source>
</evidence>
<dbReference type="EMBL" id="UZAU01000614">
    <property type="status" value="NOT_ANNOTATED_CDS"/>
    <property type="molecule type" value="Genomic_DNA"/>
</dbReference>
<keyword evidence="2" id="KW-1185">Reference proteome</keyword>
<evidence type="ECO:0008006" key="3">
    <source>
        <dbReference type="Google" id="ProtNLM"/>
    </source>
</evidence>
<reference evidence="1" key="2">
    <citation type="submission" date="2021-03" db="UniProtKB">
        <authorList>
            <consortium name="EnsemblPlants"/>
        </authorList>
    </citation>
    <scope>IDENTIFICATION</scope>
</reference>
<name>A0A803PUW0_CANSA</name>
<dbReference type="PANTHER" id="PTHR46890">
    <property type="entry name" value="NON-LTR RETROLELEMENT REVERSE TRANSCRIPTASE-LIKE PROTEIN-RELATED"/>
    <property type="match status" value="1"/>
</dbReference>
<organism evidence="1 2">
    <name type="scientific">Cannabis sativa</name>
    <name type="common">Hemp</name>
    <name type="synonym">Marijuana</name>
    <dbReference type="NCBI Taxonomy" id="3483"/>
    <lineage>
        <taxon>Eukaryota</taxon>
        <taxon>Viridiplantae</taxon>
        <taxon>Streptophyta</taxon>
        <taxon>Embryophyta</taxon>
        <taxon>Tracheophyta</taxon>
        <taxon>Spermatophyta</taxon>
        <taxon>Magnoliopsida</taxon>
        <taxon>eudicotyledons</taxon>
        <taxon>Gunneridae</taxon>
        <taxon>Pentapetalae</taxon>
        <taxon>rosids</taxon>
        <taxon>fabids</taxon>
        <taxon>Rosales</taxon>
        <taxon>Cannabaceae</taxon>
        <taxon>Cannabis</taxon>
    </lineage>
</organism>
<protein>
    <recommendedName>
        <fullName evidence="3">Reverse transcriptase</fullName>
    </recommendedName>
</protein>
<proteinExistence type="predicted"/>
<dbReference type="OMA" id="ISMIITH"/>
<reference evidence="1" key="1">
    <citation type="submission" date="2018-11" db="EMBL/GenBank/DDBJ databases">
        <authorList>
            <person name="Grassa J C."/>
        </authorList>
    </citation>
    <scope>NUCLEOTIDE SEQUENCE [LARGE SCALE GENOMIC DNA]</scope>
</reference>
<dbReference type="Gramene" id="evm.model.06.1528">
    <property type="protein sequence ID" value="cds.evm.model.06.1528"/>
    <property type="gene ID" value="evm.TU.06.1528"/>
</dbReference>
<dbReference type="AlphaFoldDB" id="A0A803PUW0"/>
<dbReference type="InterPro" id="IPR052343">
    <property type="entry name" value="Retrotransposon-Effector_Assoc"/>
</dbReference>
<sequence length="107" mass="12180">MGSCKVPSLDGMSALFFKTYWKSVGEDFVRQCWTFFNSGVMQKGINETNVVIIPKVPNPKRVAQFRRISLCNVTYKVISKIIANRIRQALPRLIFPTQVVFVPGRSI</sequence>
<accession>A0A803PUW0</accession>
<dbReference type="PANTHER" id="PTHR46890:SF48">
    <property type="entry name" value="RNA-DIRECTED DNA POLYMERASE"/>
    <property type="match status" value="1"/>
</dbReference>
<dbReference type="Proteomes" id="UP000596661">
    <property type="component" value="Chromosome 6"/>
</dbReference>
<evidence type="ECO:0000313" key="2">
    <source>
        <dbReference type="Proteomes" id="UP000596661"/>
    </source>
</evidence>